<dbReference type="PANTHER" id="PTHR47569">
    <property type="entry name" value="NO-ASSOCIATED PROTEIN 1, CHLOROPLASTIC/MITOCHONDRIAL"/>
    <property type="match status" value="1"/>
</dbReference>
<name>A0ABR2GG52_9ROSI</name>
<dbReference type="Proteomes" id="UP001472677">
    <property type="component" value="Unassembled WGS sequence"/>
</dbReference>
<dbReference type="SUPFAM" id="SSF52540">
    <property type="entry name" value="P-loop containing nucleoside triphosphate hydrolases"/>
    <property type="match status" value="1"/>
</dbReference>
<gene>
    <name evidence="1" type="ORF">V6N12_051720</name>
</gene>
<organism evidence="1 2">
    <name type="scientific">Hibiscus sabdariffa</name>
    <name type="common">roselle</name>
    <dbReference type="NCBI Taxonomy" id="183260"/>
    <lineage>
        <taxon>Eukaryota</taxon>
        <taxon>Viridiplantae</taxon>
        <taxon>Streptophyta</taxon>
        <taxon>Embryophyta</taxon>
        <taxon>Tracheophyta</taxon>
        <taxon>Spermatophyta</taxon>
        <taxon>Magnoliopsida</taxon>
        <taxon>eudicotyledons</taxon>
        <taxon>Gunneridae</taxon>
        <taxon>Pentapetalae</taxon>
        <taxon>rosids</taxon>
        <taxon>malvids</taxon>
        <taxon>Malvales</taxon>
        <taxon>Malvaceae</taxon>
        <taxon>Malvoideae</taxon>
        <taxon>Hibiscus</taxon>
    </lineage>
</organism>
<evidence type="ECO:0000313" key="1">
    <source>
        <dbReference type="EMBL" id="KAK8601897.1"/>
    </source>
</evidence>
<keyword evidence="2" id="KW-1185">Reference proteome</keyword>
<dbReference type="PANTHER" id="PTHR47569:SF2">
    <property type="entry name" value="NO-ASSOCIATED PROTEIN 1, CHLOROPLASTIC_MITOCHONDRIAL"/>
    <property type="match status" value="1"/>
</dbReference>
<evidence type="ECO:0000313" key="2">
    <source>
        <dbReference type="Proteomes" id="UP001472677"/>
    </source>
</evidence>
<comment type="caution">
    <text evidence="1">The sequence shown here is derived from an EMBL/GenBank/DDBJ whole genome shotgun (WGS) entry which is preliminary data.</text>
</comment>
<dbReference type="Gene3D" id="3.40.50.300">
    <property type="entry name" value="P-loop containing nucleotide triphosphate hydrolases"/>
    <property type="match status" value="1"/>
</dbReference>
<evidence type="ECO:0008006" key="3">
    <source>
        <dbReference type="Google" id="ProtNLM"/>
    </source>
</evidence>
<accession>A0ABR2GG52</accession>
<protein>
    <recommendedName>
        <fullName evidence="3">G domain-containing protein</fullName>
    </recommendedName>
</protein>
<sequence>MILCGRCRLFSHGHVVATVGGSEGIVGVASETIKEKKGRDVYILRSTNVGKSTFISVLLKMMAQKDLAAQKYKPIQLVVPGITWGPLQIDAFLGGGKLYDTPGGYLHHRRVTVVHSEDSRNKDYLNLFFRDIYRPIASIHNLVMVMLWRLP</sequence>
<dbReference type="InterPro" id="IPR044229">
    <property type="entry name" value="NOA1"/>
</dbReference>
<reference evidence="1 2" key="1">
    <citation type="journal article" date="2024" name="G3 (Bethesda)">
        <title>Genome assembly of Hibiscus sabdariffa L. provides insights into metabolisms of medicinal natural products.</title>
        <authorList>
            <person name="Kim T."/>
        </authorList>
    </citation>
    <scope>NUCLEOTIDE SEQUENCE [LARGE SCALE GENOMIC DNA]</scope>
    <source>
        <strain evidence="1">TK-2024</strain>
        <tissue evidence="1">Old leaves</tissue>
    </source>
</reference>
<proteinExistence type="predicted"/>
<dbReference type="InterPro" id="IPR027417">
    <property type="entry name" value="P-loop_NTPase"/>
</dbReference>
<dbReference type="EMBL" id="JBBPBM010000001">
    <property type="protein sequence ID" value="KAK8601897.1"/>
    <property type="molecule type" value="Genomic_DNA"/>
</dbReference>